<dbReference type="Proteomes" id="UP001211421">
    <property type="component" value="Unassembled WGS sequence"/>
</dbReference>
<dbReference type="PANTHER" id="PTHR32182:SF0">
    <property type="entry name" value="DNA REPLICATION AND REPAIR PROTEIN RECF"/>
    <property type="match status" value="1"/>
</dbReference>
<dbReference type="Pfam" id="PF13555">
    <property type="entry name" value="AAA_29"/>
    <property type="match status" value="1"/>
</dbReference>
<feature type="coiled-coil region" evidence="1">
    <location>
        <begin position="855"/>
        <end position="905"/>
    </location>
</feature>
<dbReference type="Gene3D" id="3.40.1140.10">
    <property type="match status" value="1"/>
</dbReference>
<dbReference type="AlphaFoldDB" id="A0AAW6DUT1"/>
<gene>
    <name evidence="2" type="ORF">PNV70_01515</name>
</gene>
<sequence>MKKLNRLLLINWHYFSKQIVDLGDINFLTGANTAGKSTVIDALQVVLMGETRSSAFNRAASKKSERTLKSYLIGSMGEDVENGIKSIRGGKNFTSYLVVECYDNIKDEYFCFGAVFDVYSDGSDIKKRFFYLRGRLPNEQFISGGYAMDTVELVEYFKRNYPQRHQITGTIQTYQELVLSKLNVHDRKMFSMLKKAISFEPINDIEKFITENVCDTDDENDIDIAAMQENISYYMRQEELAKVFEKKLEALEQIRNAFSEVKRFFAQKKRQQFLIDYAAYETAESELKNAEAESEQYDKDIQEFSERYRALEGIITKLEQNKKELEHERNKYRLENNVDRLEEDIKRYETALKEADNKIGSFVLSVRRNCEKWLDIICSAQAAVATQEFDELCSRLCESINRLENIREDNIGDHSVGFFRDISSQYNSIKRYASPVWAKTAGKLIKVRQDRQELEAVIEKLESGIMQYPEKAQAFKDAVAYGLYKKYGHTVIVDFFADLIDVSDDEWHNAVEGYLNTQRMNLIIEPEYFRDAYNIYKEKRHEIGAYEYRIVDCDKVLKANRNIVQDSLSDVVSSDNIYAKAYAEYLMGSVTRCYDDKKIREHKRSVTRECMIYSGFSVGSLNKNAYSSPYIGRDSLEKQIAIKRRDLEAIIAKISDLSSIETALKPIIEQDWFLSDEYISSTVKGIFDINERRANDRTELNKLHQLYESLDLFWITEMNNKIENKDIEIKAAYKDKEETAKFISDYKNEKERTITQKIPAIKQEIKRCKERINERYDEEYISSIKSGYYDAELKKRGTPQAVANGFESPLKQTETLLKDKCEDVINLRSEYNRVQNISFSFSDPFNNNDYENEYVKIKDTELPKYREEIKKAKEDAMAQFKSDFLYKLQRNINDAIDRIDELNRALKNARFGNDTYRFKVEPAPEYREYYDMITSDLLMNGDNTLFSYEFTNKYQSTLDSLFSQIICLSDNDRENAARNIEMFSKYTTYLSFDLYSTDINGTTVKLSKSMSTNSGGETQTPFYIAVLASFAQLYKVNDNKETGNTFRLVIFDEAFSNMDSERSRESIKLLKYFKLQAIICAPSDKAANIAPIVDSTLLVNKEMGKNGYRSSIIKWTKEMSDSYGSSQTDT</sequence>
<evidence type="ECO:0000256" key="1">
    <source>
        <dbReference type="SAM" id="Coils"/>
    </source>
</evidence>
<organism evidence="2 3">
    <name type="scientific">Ruminococcus bicirculans</name>
    <name type="common">ex Wegman et al. 2014</name>
    <dbReference type="NCBI Taxonomy" id="1160721"/>
    <lineage>
        <taxon>Bacteria</taxon>
        <taxon>Bacillati</taxon>
        <taxon>Bacillota</taxon>
        <taxon>Clostridia</taxon>
        <taxon>Eubacteriales</taxon>
        <taxon>Oscillospiraceae</taxon>
        <taxon>Ruminococcus</taxon>
    </lineage>
</organism>
<reference evidence="2" key="1">
    <citation type="submission" date="2023-01" db="EMBL/GenBank/DDBJ databases">
        <title>Human gut microbiome strain richness.</title>
        <authorList>
            <person name="Chen-Liaw A."/>
        </authorList>
    </citation>
    <scope>NUCLEOTIDE SEQUENCE</scope>
    <source>
        <strain evidence="2">D59st1_B8_D59t2_181005</strain>
    </source>
</reference>
<evidence type="ECO:0000313" key="2">
    <source>
        <dbReference type="EMBL" id="MDB8740743.1"/>
    </source>
</evidence>
<evidence type="ECO:0000313" key="3">
    <source>
        <dbReference type="Proteomes" id="UP001211421"/>
    </source>
</evidence>
<dbReference type="PANTHER" id="PTHR32182">
    <property type="entry name" value="DNA REPLICATION AND REPAIR PROTEIN RECF"/>
    <property type="match status" value="1"/>
</dbReference>
<name>A0AAW6DUT1_9FIRM</name>
<comment type="caution">
    <text evidence="2">The sequence shown here is derived from an EMBL/GenBank/DDBJ whole genome shotgun (WGS) entry which is preliminary data.</text>
</comment>
<dbReference type="Pfam" id="PF13558">
    <property type="entry name" value="SbcC_Walker_B"/>
    <property type="match status" value="1"/>
</dbReference>
<dbReference type="GO" id="GO:0000731">
    <property type="term" value="P:DNA synthesis involved in DNA repair"/>
    <property type="evidence" value="ECO:0007669"/>
    <property type="project" value="TreeGrafter"/>
</dbReference>
<proteinExistence type="predicted"/>
<protein>
    <submittedName>
        <fullName evidence="2">SbcC/MukB-like Walker B domain-containing protein</fullName>
    </submittedName>
</protein>
<dbReference type="Gene3D" id="3.40.50.300">
    <property type="entry name" value="P-loop containing nucleotide triphosphate hydrolases"/>
    <property type="match status" value="1"/>
</dbReference>
<dbReference type="GO" id="GO:0006302">
    <property type="term" value="P:double-strand break repair"/>
    <property type="evidence" value="ECO:0007669"/>
    <property type="project" value="TreeGrafter"/>
</dbReference>
<keyword evidence="1" id="KW-0175">Coiled coil</keyword>
<dbReference type="InterPro" id="IPR027417">
    <property type="entry name" value="P-loop_NTPase"/>
</dbReference>
<dbReference type="RefSeq" id="WP_195550948.1">
    <property type="nucleotide sequence ID" value="NZ_JADMNX010000001.1"/>
</dbReference>
<dbReference type="EMBL" id="JAQMLS010000001">
    <property type="protein sequence ID" value="MDB8740743.1"/>
    <property type="molecule type" value="Genomic_DNA"/>
</dbReference>
<accession>A0AAW6DUT1</accession>
<dbReference type="SUPFAM" id="SSF52540">
    <property type="entry name" value="P-loop containing nucleoside triphosphate hydrolases"/>
    <property type="match status" value="1"/>
</dbReference>
<feature type="coiled-coil region" evidence="1">
    <location>
        <begin position="280"/>
        <end position="358"/>
    </location>
</feature>